<evidence type="ECO:0000313" key="9">
    <source>
        <dbReference type="Proteomes" id="UP000509535"/>
    </source>
</evidence>
<dbReference type="PANTHER" id="PTHR48090:SF6">
    <property type="entry name" value="SLR5056 PROTEIN"/>
    <property type="match status" value="1"/>
</dbReference>
<dbReference type="InterPro" id="IPR001173">
    <property type="entry name" value="Glyco_trans_2-like"/>
</dbReference>
<feature type="transmembrane region" description="Helical" evidence="5">
    <location>
        <begin position="318"/>
        <end position="335"/>
    </location>
</feature>
<keyword evidence="8" id="KW-0808">Transferase</keyword>
<dbReference type="Pfam" id="PF00535">
    <property type="entry name" value="Glycos_transf_2"/>
    <property type="match status" value="1"/>
</dbReference>
<dbReference type="CDD" id="cd04179">
    <property type="entry name" value="DPM_DPG-synthase_like"/>
    <property type="match status" value="1"/>
</dbReference>
<reference evidence="8 9" key="1">
    <citation type="submission" date="2019-06" db="EMBL/GenBank/DDBJ databases">
        <title>The organization of the Streptococcus sanguinis genomes.</title>
        <authorList>
            <person name="Wang H.Y."/>
            <person name="Chen Y.Y.M."/>
            <person name="Wu C.H."/>
        </authorList>
    </citation>
    <scope>NUCLEOTIDE SEQUENCE [LARGE SCALE GENOMIC DNA]</scope>
    <source>
        <strain evidence="8 9">CGMH058</strain>
    </source>
</reference>
<dbReference type="GO" id="GO:0016740">
    <property type="term" value="F:transferase activity"/>
    <property type="evidence" value="ECO:0007669"/>
    <property type="project" value="UniProtKB-KW"/>
</dbReference>
<evidence type="ECO:0000256" key="5">
    <source>
        <dbReference type="SAM" id="Phobius"/>
    </source>
</evidence>
<protein>
    <submittedName>
        <fullName evidence="8">Glycosyltransferase</fullName>
    </submittedName>
</protein>
<accession>A0A7H8V319</accession>
<dbReference type="RefSeq" id="WP_176799423.1">
    <property type="nucleotide sequence ID" value="NZ_CP040798.1"/>
</dbReference>
<dbReference type="Gene3D" id="3.90.550.10">
    <property type="entry name" value="Spore Coat Polysaccharide Biosynthesis Protein SpsA, Chain A"/>
    <property type="match status" value="1"/>
</dbReference>
<feature type="domain" description="Glycosyltransferase 2-like" evidence="6">
    <location>
        <begin position="6"/>
        <end position="130"/>
    </location>
</feature>
<gene>
    <name evidence="8" type="ORF">FDP16_09585</name>
</gene>
<feature type="transmembrane region" description="Helical" evidence="5">
    <location>
        <begin position="291"/>
        <end position="312"/>
    </location>
</feature>
<dbReference type="AlphaFoldDB" id="A0A7H8V319"/>
<dbReference type="InterPro" id="IPR029044">
    <property type="entry name" value="Nucleotide-diphossugar_trans"/>
</dbReference>
<proteinExistence type="predicted"/>
<comment type="subcellular location">
    <subcellularLocation>
        <location evidence="1">Membrane</location>
        <topology evidence="1">Multi-pass membrane protein</topology>
    </subcellularLocation>
</comment>
<evidence type="ECO:0000256" key="4">
    <source>
        <dbReference type="ARBA" id="ARBA00023136"/>
    </source>
</evidence>
<feature type="transmembrane region" description="Helical" evidence="5">
    <location>
        <begin position="223"/>
        <end position="246"/>
    </location>
</feature>
<dbReference type="PANTHER" id="PTHR48090">
    <property type="entry name" value="UNDECAPRENYL-PHOSPHATE 4-DEOXY-4-FORMAMIDO-L-ARABINOSE TRANSFERASE-RELATED"/>
    <property type="match status" value="1"/>
</dbReference>
<evidence type="ECO:0000256" key="3">
    <source>
        <dbReference type="ARBA" id="ARBA00022989"/>
    </source>
</evidence>
<dbReference type="Proteomes" id="UP000509535">
    <property type="component" value="Chromosome"/>
</dbReference>
<dbReference type="GO" id="GO:0016020">
    <property type="term" value="C:membrane"/>
    <property type="evidence" value="ECO:0007669"/>
    <property type="project" value="UniProtKB-SubCell"/>
</dbReference>
<evidence type="ECO:0000256" key="2">
    <source>
        <dbReference type="ARBA" id="ARBA00022692"/>
    </source>
</evidence>
<evidence type="ECO:0000259" key="7">
    <source>
        <dbReference type="Pfam" id="PF04138"/>
    </source>
</evidence>
<dbReference type="InterPro" id="IPR050256">
    <property type="entry name" value="Glycosyltransferase_2"/>
</dbReference>
<feature type="domain" description="GtrA/DPMS transmembrane" evidence="7">
    <location>
        <begin position="222"/>
        <end position="341"/>
    </location>
</feature>
<dbReference type="SUPFAM" id="SSF53448">
    <property type="entry name" value="Nucleotide-diphospho-sugar transferases"/>
    <property type="match status" value="1"/>
</dbReference>
<evidence type="ECO:0000259" key="6">
    <source>
        <dbReference type="Pfam" id="PF00535"/>
    </source>
</evidence>
<keyword evidence="3 5" id="KW-1133">Transmembrane helix</keyword>
<dbReference type="EMBL" id="CP040798">
    <property type="protein sequence ID" value="QLB50709.1"/>
    <property type="molecule type" value="Genomic_DNA"/>
</dbReference>
<sequence>MDMDYLVIPAYEPDYNLIKLIKKIHQKSDFHIIVIDDGSSSKCQIVFEQAEQYATVLRHQVNQGKGQALKTAFTFIQALKIYGTVVTADADGQHKVWDIFRVAAKASENPNQLILGARAFTDKVPLRSRFGNSLTRALFKAQTGVGVSDTQTGLRAFTTNLIPFMLKVEGQRYEYEMNMLLEASKEYHILEVPIETVYINDNQGSHFRPIRDGLMIYKNIFKFALTSLSSFVVDYIVYALALLFLAAVPTSLRILLANGIARVTSSIFNYSTNKKLVFKNDDSILKTGTGYFSLAVVLFILDTLLIRLFYAVFGLNLLIVKIIVGILLFTVSWMVQKRFIFKERTHTAS</sequence>
<keyword evidence="2 5" id="KW-0812">Transmembrane</keyword>
<evidence type="ECO:0000256" key="1">
    <source>
        <dbReference type="ARBA" id="ARBA00004141"/>
    </source>
</evidence>
<evidence type="ECO:0000313" key="8">
    <source>
        <dbReference type="EMBL" id="QLB50709.1"/>
    </source>
</evidence>
<dbReference type="Pfam" id="PF04138">
    <property type="entry name" value="GtrA_DPMS_TM"/>
    <property type="match status" value="1"/>
</dbReference>
<keyword evidence="4 5" id="KW-0472">Membrane</keyword>
<organism evidence="8 9">
    <name type="scientific">Streptococcus sanguinis</name>
    <dbReference type="NCBI Taxonomy" id="1305"/>
    <lineage>
        <taxon>Bacteria</taxon>
        <taxon>Bacillati</taxon>
        <taxon>Bacillota</taxon>
        <taxon>Bacilli</taxon>
        <taxon>Lactobacillales</taxon>
        <taxon>Streptococcaceae</taxon>
        <taxon>Streptococcus</taxon>
    </lineage>
</organism>
<dbReference type="InterPro" id="IPR007267">
    <property type="entry name" value="GtrA_DPMS_TM"/>
</dbReference>
<dbReference type="GO" id="GO:0000271">
    <property type="term" value="P:polysaccharide biosynthetic process"/>
    <property type="evidence" value="ECO:0007669"/>
    <property type="project" value="InterPro"/>
</dbReference>
<name>A0A7H8V319_STRSA</name>